<dbReference type="Proteomes" id="UP000763557">
    <property type="component" value="Unassembled WGS sequence"/>
</dbReference>
<evidence type="ECO:0000256" key="1">
    <source>
        <dbReference type="SAM" id="MobiDB-lite"/>
    </source>
</evidence>
<name>A0ABX2F2R0_9PSEU</name>
<dbReference type="RefSeq" id="WP_173129955.1">
    <property type="nucleotide sequence ID" value="NZ_CBCSGW010000004.1"/>
</dbReference>
<evidence type="ECO:0000313" key="2">
    <source>
        <dbReference type="EMBL" id="NRN65592.1"/>
    </source>
</evidence>
<sequence length="329" mass="34364">MFGIIRPCRHRLSARLHESWLAHLCGLCLALRDDHGQLARTVTNYDGLVISALVEAQSAGEARRTAGPCPLRAMRSASVAQGDGARLAASVSLVLASAKMTDHVADGDGVAGRPGMSVVARKVAARWASQGASSGSAVGFDTDVLTDAVSRQSAVETTAGHLLDATEPTESAAAAAFAHTAVVSGRPANAAPLSEVGRLFGRIAHTVDAVEDLAADEAAGAWNPLTATGTSVAEAREHCEEALLGMRLALDEVDFVDDGLVRVLLVDEVDRAVHRAFAHRGKRPRGKKEKKKDVDKWSASHGEDIGWGSADARAGRGCCAHCDCCDCSC</sequence>
<dbReference type="InterPro" id="IPR043740">
    <property type="entry name" value="DUF5685"/>
</dbReference>
<protein>
    <submittedName>
        <fullName evidence="2">Expression regulator</fullName>
    </submittedName>
</protein>
<evidence type="ECO:0000313" key="3">
    <source>
        <dbReference type="Proteomes" id="UP000763557"/>
    </source>
</evidence>
<accession>A0ABX2F2R0</accession>
<feature type="compositionally biased region" description="Basic residues" evidence="1">
    <location>
        <begin position="278"/>
        <end position="290"/>
    </location>
</feature>
<organism evidence="2 3">
    <name type="scientific">Kibdelosporangium persicum</name>
    <dbReference type="NCBI Taxonomy" id="2698649"/>
    <lineage>
        <taxon>Bacteria</taxon>
        <taxon>Bacillati</taxon>
        <taxon>Actinomycetota</taxon>
        <taxon>Actinomycetes</taxon>
        <taxon>Pseudonocardiales</taxon>
        <taxon>Pseudonocardiaceae</taxon>
        <taxon>Kibdelosporangium</taxon>
    </lineage>
</organism>
<feature type="compositionally biased region" description="Basic and acidic residues" evidence="1">
    <location>
        <begin position="291"/>
        <end position="300"/>
    </location>
</feature>
<gene>
    <name evidence="2" type="ORF">GC106_28030</name>
</gene>
<proteinExistence type="predicted"/>
<dbReference type="EMBL" id="JAAATY010000007">
    <property type="protein sequence ID" value="NRN65592.1"/>
    <property type="molecule type" value="Genomic_DNA"/>
</dbReference>
<comment type="caution">
    <text evidence="2">The sequence shown here is derived from an EMBL/GenBank/DDBJ whole genome shotgun (WGS) entry which is preliminary data.</text>
</comment>
<dbReference type="Pfam" id="PF18937">
    <property type="entry name" value="DUF5685"/>
    <property type="match status" value="1"/>
</dbReference>
<reference evidence="2 3" key="1">
    <citation type="submission" date="2020-01" db="EMBL/GenBank/DDBJ databases">
        <title>Kibdelosporangium persica a novel Actinomycetes from a hot desert in Iran.</title>
        <authorList>
            <person name="Safaei N."/>
            <person name="Zaburannyi N."/>
            <person name="Mueller R."/>
            <person name="Wink J."/>
        </authorList>
    </citation>
    <scope>NUCLEOTIDE SEQUENCE [LARGE SCALE GENOMIC DNA]</scope>
    <source>
        <strain evidence="2 3">4NS15</strain>
    </source>
</reference>
<feature type="region of interest" description="Disordered" evidence="1">
    <location>
        <begin position="278"/>
        <end position="300"/>
    </location>
</feature>
<keyword evidence="3" id="KW-1185">Reference proteome</keyword>